<dbReference type="KEGG" id="daur:Daura_22310"/>
<dbReference type="AlphaFoldDB" id="A0A9Q9MJ64"/>
<dbReference type="PANTHER" id="PTHR44196:SF1">
    <property type="entry name" value="DEHYDROGENASE_REDUCTASE SDR FAMILY MEMBER 7B"/>
    <property type="match status" value="1"/>
</dbReference>
<gene>
    <name evidence="4" type="ORF">Daura_22310</name>
</gene>
<accession>A0A9Q9MJ64</accession>
<dbReference type="SUPFAM" id="SSF51735">
    <property type="entry name" value="NAD(P)-binding Rossmann-fold domains"/>
    <property type="match status" value="1"/>
</dbReference>
<sequence>MAERRIAVVTGGTAGVGRAVVRELAAHGWDVAVLARGKAGLAGAVEDVEAAGGHGLGLATDVADPAQVRDAADRTTRELGPIDLWVNAAFTGNLRFFWDTPDEEYRRITEVTYLGQVNGTRIALEHMRPRNRGVIVQVGSALGFRGIPLQAAYCGAKHAVKGFTETVITELKHEGSAVRVCMVQLPGVNSVQFDWNATDFQRHPQPVAPVFEPELPARAVRFLAEHPRRNLWVGFSTAYTILGNRIAPWFMDWYLARKVVQGQLTDADGPRYGANTYEPRDEAADRGAHGMFDRQAWTRDPWSWASMHRRSLTGAALAAVASVALLRIRRR</sequence>
<dbReference type="InterPro" id="IPR002347">
    <property type="entry name" value="SDR_fam"/>
</dbReference>
<dbReference type="EMBL" id="CP073767">
    <property type="protein sequence ID" value="UWZ58659.1"/>
    <property type="molecule type" value="Genomic_DNA"/>
</dbReference>
<evidence type="ECO:0000256" key="1">
    <source>
        <dbReference type="ARBA" id="ARBA00006484"/>
    </source>
</evidence>
<name>A0A9Q9MJ64_9ACTN</name>
<evidence type="ECO:0000256" key="2">
    <source>
        <dbReference type="ARBA" id="ARBA00023002"/>
    </source>
</evidence>
<evidence type="ECO:0000313" key="5">
    <source>
        <dbReference type="Proteomes" id="UP001058003"/>
    </source>
</evidence>
<dbReference type="OrthoDB" id="151996at2"/>
<keyword evidence="5" id="KW-1185">Reference proteome</keyword>
<dbReference type="RefSeq" id="WP_033366879.1">
    <property type="nucleotide sequence ID" value="NZ_CP073767.1"/>
</dbReference>
<keyword evidence="2" id="KW-0560">Oxidoreductase</keyword>
<dbReference type="PRINTS" id="PR00081">
    <property type="entry name" value="GDHRDH"/>
</dbReference>
<evidence type="ECO:0000259" key="3">
    <source>
        <dbReference type="SMART" id="SM00822"/>
    </source>
</evidence>
<feature type="domain" description="Ketoreductase" evidence="3">
    <location>
        <begin position="5"/>
        <end position="191"/>
    </location>
</feature>
<reference evidence="4" key="1">
    <citation type="submission" date="2021-04" db="EMBL/GenBank/DDBJ databases">
        <title>Dactylosporangium aurantiacum NRRL B-8018 full assembly.</title>
        <authorList>
            <person name="Hartkoorn R.C."/>
            <person name="Beaudoing E."/>
            <person name="Hot D."/>
        </authorList>
    </citation>
    <scope>NUCLEOTIDE SEQUENCE</scope>
    <source>
        <strain evidence="4">NRRL B-8018</strain>
    </source>
</reference>
<dbReference type="PANTHER" id="PTHR44196">
    <property type="entry name" value="DEHYDROGENASE/REDUCTASE SDR FAMILY MEMBER 7B"/>
    <property type="match status" value="1"/>
</dbReference>
<comment type="similarity">
    <text evidence="1">Belongs to the short-chain dehydrogenases/reductases (SDR) family.</text>
</comment>
<evidence type="ECO:0000313" key="4">
    <source>
        <dbReference type="EMBL" id="UWZ58659.1"/>
    </source>
</evidence>
<dbReference type="InterPro" id="IPR036291">
    <property type="entry name" value="NAD(P)-bd_dom_sf"/>
</dbReference>
<dbReference type="NCBIfam" id="NF005495">
    <property type="entry name" value="PRK07109.1"/>
    <property type="match status" value="1"/>
</dbReference>
<dbReference type="SMART" id="SM00822">
    <property type="entry name" value="PKS_KR"/>
    <property type="match status" value="1"/>
</dbReference>
<dbReference type="Gene3D" id="3.40.50.720">
    <property type="entry name" value="NAD(P)-binding Rossmann-like Domain"/>
    <property type="match status" value="1"/>
</dbReference>
<proteinExistence type="inferred from homology"/>
<dbReference type="GO" id="GO:0016491">
    <property type="term" value="F:oxidoreductase activity"/>
    <property type="evidence" value="ECO:0007669"/>
    <property type="project" value="UniProtKB-KW"/>
</dbReference>
<dbReference type="Proteomes" id="UP001058003">
    <property type="component" value="Chromosome"/>
</dbReference>
<dbReference type="InterPro" id="IPR057326">
    <property type="entry name" value="KR_dom"/>
</dbReference>
<dbReference type="Pfam" id="PF00106">
    <property type="entry name" value="adh_short"/>
    <property type="match status" value="1"/>
</dbReference>
<organism evidence="4 5">
    <name type="scientific">Dactylosporangium aurantiacum</name>
    <dbReference type="NCBI Taxonomy" id="35754"/>
    <lineage>
        <taxon>Bacteria</taxon>
        <taxon>Bacillati</taxon>
        <taxon>Actinomycetota</taxon>
        <taxon>Actinomycetes</taxon>
        <taxon>Micromonosporales</taxon>
        <taxon>Micromonosporaceae</taxon>
        <taxon>Dactylosporangium</taxon>
    </lineage>
</organism>
<dbReference type="GO" id="GO:0016020">
    <property type="term" value="C:membrane"/>
    <property type="evidence" value="ECO:0007669"/>
    <property type="project" value="TreeGrafter"/>
</dbReference>
<protein>
    <submittedName>
        <fullName evidence="4">SDR family oxidoreductase</fullName>
    </submittedName>
</protein>